<feature type="domain" description="Aminotransferase class V" evidence="9">
    <location>
        <begin position="3"/>
        <end position="363"/>
    </location>
</feature>
<evidence type="ECO:0000256" key="7">
    <source>
        <dbReference type="ARBA" id="ARBA00023014"/>
    </source>
</evidence>
<evidence type="ECO:0000256" key="1">
    <source>
        <dbReference type="ARBA" id="ARBA00001933"/>
    </source>
</evidence>
<dbReference type="Gene3D" id="3.40.640.10">
    <property type="entry name" value="Type I PLP-dependent aspartate aminotransferase-like (Major domain)"/>
    <property type="match status" value="1"/>
</dbReference>
<gene>
    <name evidence="10" type="ORF">BHD05_14250</name>
</gene>
<evidence type="ECO:0000256" key="5">
    <source>
        <dbReference type="ARBA" id="ARBA00022898"/>
    </source>
</evidence>
<dbReference type="InterPro" id="IPR000192">
    <property type="entry name" value="Aminotrans_V_dom"/>
</dbReference>
<organism evidence="10 11">
    <name type="scientific">Marisediminicola antarctica</name>
    <dbReference type="NCBI Taxonomy" id="674079"/>
    <lineage>
        <taxon>Bacteria</taxon>
        <taxon>Bacillati</taxon>
        <taxon>Actinomycetota</taxon>
        <taxon>Actinomycetes</taxon>
        <taxon>Micrococcales</taxon>
        <taxon>Microbacteriaceae</taxon>
        <taxon>Marisediminicola</taxon>
    </lineage>
</organism>
<keyword evidence="5" id="KW-0663">Pyridoxal phosphate</keyword>
<dbReference type="EMBL" id="CP017146">
    <property type="protein sequence ID" value="QHO70637.1"/>
    <property type="molecule type" value="Genomic_DNA"/>
</dbReference>
<evidence type="ECO:0000259" key="9">
    <source>
        <dbReference type="Pfam" id="PF00266"/>
    </source>
</evidence>
<dbReference type="KEGG" id="mant:BHD05_14250"/>
<dbReference type="InterPro" id="IPR015422">
    <property type="entry name" value="PyrdxlP-dep_Trfase_small"/>
</dbReference>
<protein>
    <submittedName>
        <fullName evidence="10">Cysteine desulfurase NifS</fullName>
    </submittedName>
</protein>
<keyword evidence="11" id="KW-1185">Reference proteome</keyword>
<dbReference type="AlphaFoldDB" id="A0A7L5AJU9"/>
<dbReference type="InterPro" id="IPR015421">
    <property type="entry name" value="PyrdxlP-dep_Trfase_major"/>
</dbReference>
<accession>A0A7L5AJU9</accession>
<dbReference type="PANTHER" id="PTHR11601:SF34">
    <property type="entry name" value="CYSTEINE DESULFURASE"/>
    <property type="match status" value="1"/>
</dbReference>
<evidence type="ECO:0000313" key="10">
    <source>
        <dbReference type="EMBL" id="QHO70637.1"/>
    </source>
</evidence>
<comment type="cofactor">
    <cofactor evidence="1">
        <name>pyridoxal 5'-phosphate</name>
        <dbReference type="ChEBI" id="CHEBI:597326"/>
    </cofactor>
</comment>
<evidence type="ECO:0000256" key="2">
    <source>
        <dbReference type="ARBA" id="ARBA00006490"/>
    </source>
</evidence>
<dbReference type="SUPFAM" id="SSF53383">
    <property type="entry name" value="PLP-dependent transferases"/>
    <property type="match status" value="1"/>
</dbReference>
<keyword evidence="3" id="KW-0808">Transferase</keyword>
<evidence type="ECO:0000256" key="4">
    <source>
        <dbReference type="ARBA" id="ARBA00022723"/>
    </source>
</evidence>
<dbReference type="InterPro" id="IPR015424">
    <property type="entry name" value="PyrdxlP-dep_Trfase"/>
</dbReference>
<evidence type="ECO:0000256" key="8">
    <source>
        <dbReference type="ARBA" id="ARBA00050776"/>
    </source>
</evidence>
<proteinExistence type="inferred from homology"/>
<evidence type="ECO:0000256" key="6">
    <source>
        <dbReference type="ARBA" id="ARBA00023004"/>
    </source>
</evidence>
<dbReference type="PANTHER" id="PTHR11601">
    <property type="entry name" value="CYSTEINE DESULFURYLASE FAMILY MEMBER"/>
    <property type="match status" value="1"/>
</dbReference>
<comment type="catalytic activity">
    <reaction evidence="8">
        <text>(sulfur carrier)-H + L-cysteine = (sulfur carrier)-SH + L-alanine</text>
        <dbReference type="Rhea" id="RHEA:43892"/>
        <dbReference type="Rhea" id="RHEA-COMP:14737"/>
        <dbReference type="Rhea" id="RHEA-COMP:14739"/>
        <dbReference type="ChEBI" id="CHEBI:29917"/>
        <dbReference type="ChEBI" id="CHEBI:35235"/>
        <dbReference type="ChEBI" id="CHEBI:57972"/>
        <dbReference type="ChEBI" id="CHEBI:64428"/>
        <dbReference type="EC" id="2.8.1.7"/>
    </reaction>
</comment>
<dbReference type="GO" id="GO:0046872">
    <property type="term" value="F:metal ion binding"/>
    <property type="evidence" value="ECO:0007669"/>
    <property type="project" value="UniProtKB-KW"/>
</dbReference>
<dbReference type="InterPro" id="IPR016454">
    <property type="entry name" value="Cysteine_dSase"/>
</dbReference>
<dbReference type="RefSeq" id="WP_161887031.1">
    <property type="nucleotide sequence ID" value="NZ_CP017146.1"/>
</dbReference>
<dbReference type="GO" id="GO:0031071">
    <property type="term" value="F:cysteine desulfurase activity"/>
    <property type="evidence" value="ECO:0007669"/>
    <property type="project" value="UniProtKB-EC"/>
</dbReference>
<keyword evidence="4" id="KW-0479">Metal-binding</keyword>
<keyword evidence="7" id="KW-0411">Iron-sulfur</keyword>
<dbReference type="GO" id="GO:0051536">
    <property type="term" value="F:iron-sulfur cluster binding"/>
    <property type="evidence" value="ECO:0007669"/>
    <property type="project" value="UniProtKB-KW"/>
</dbReference>
<dbReference type="OrthoDB" id="9808002at2"/>
<name>A0A7L5AJU9_9MICO</name>
<comment type="similarity">
    <text evidence="2">Belongs to the class-V pyridoxal-phosphate-dependent aminotransferase family. NifS/IscS subfamily.</text>
</comment>
<dbReference type="PIRSF" id="PIRSF005572">
    <property type="entry name" value="NifS"/>
    <property type="match status" value="1"/>
</dbReference>
<dbReference type="Pfam" id="PF00266">
    <property type="entry name" value="Aminotran_5"/>
    <property type="match status" value="1"/>
</dbReference>
<dbReference type="Gene3D" id="3.90.1150.10">
    <property type="entry name" value="Aspartate Aminotransferase, domain 1"/>
    <property type="match status" value="1"/>
</dbReference>
<dbReference type="Proteomes" id="UP000464507">
    <property type="component" value="Chromosome"/>
</dbReference>
<reference evidence="10 11" key="1">
    <citation type="submission" date="2016-09" db="EMBL/GenBank/DDBJ databases">
        <title>Complete genome sequence of microbes from the polar regions.</title>
        <authorList>
            <person name="Liao L."/>
            <person name="Chen B."/>
        </authorList>
    </citation>
    <scope>NUCLEOTIDE SEQUENCE [LARGE SCALE GENOMIC DNA]</scope>
    <source>
        <strain evidence="10 11">ZS314</strain>
    </source>
</reference>
<sequence length="386" mass="40082">MAVYLDHAATTPMLGESIAAYTSALGIVGNPSSIHSQGQNAKRLLEEAREAVAASLGCDPIEVVFTSGGTESINLAIKGLYWARNSPGNRRPRILVPLGEHHATVDTVEWLERYEGAILEWLPLDSLGRVSVGAVADAFAAHDDIALVSLLMANNEVGTLQPVEQVVAIASAHGVPVHADAVSSYHRLPIDFAASGLAALSVSAHKIGGPLGIGALVLARSTTVVPLIHGGGQQRDVRSGTQDAPAAIAFGVAAQHPPVSLAPLRDRIIDGVRAAVPDAVLRGDPIDRLDNNAHFTFPGCEGDSLLFLLDVSGVSVSTGSACRAGIPEVSHVLRAMGVSDADARGALRMTLGHSSTEADVDAFLAALPAAYARARRAGFADRDVNE</sequence>
<evidence type="ECO:0000313" key="11">
    <source>
        <dbReference type="Proteomes" id="UP000464507"/>
    </source>
</evidence>
<evidence type="ECO:0000256" key="3">
    <source>
        <dbReference type="ARBA" id="ARBA00022679"/>
    </source>
</evidence>
<keyword evidence="6" id="KW-0408">Iron</keyword>